<dbReference type="STRING" id="667725.A0A0L0FFR5"/>
<dbReference type="InterPro" id="IPR043360">
    <property type="entry name" value="PP2B"/>
</dbReference>
<protein>
    <recommendedName>
        <fullName evidence="3">Serine/threonine-protein phosphatase</fullName>
        <ecNumber evidence="3">3.1.3.16</ecNumber>
    </recommendedName>
</protein>
<proteinExistence type="inferred from homology"/>
<organism evidence="6 7">
    <name type="scientific">Sphaeroforma arctica JP610</name>
    <dbReference type="NCBI Taxonomy" id="667725"/>
    <lineage>
        <taxon>Eukaryota</taxon>
        <taxon>Ichthyosporea</taxon>
        <taxon>Ichthyophonida</taxon>
        <taxon>Sphaeroforma</taxon>
    </lineage>
</organism>
<evidence type="ECO:0000313" key="7">
    <source>
        <dbReference type="Proteomes" id="UP000054560"/>
    </source>
</evidence>
<reference evidence="6 7" key="1">
    <citation type="submission" date="2011-02" db="EMBL/GenBank/DDBJ databases">
        <title>The Genome Sequence of Sphaeroforma arctica JP610.</title>
        <authorList>
            <consortium name="The Broad Institute Genome Sequencing Platform"/>
            <person name="Russ C."/>
            <person name="Cuomo C."/>
            <person name="Young S.K."/>
            <person name="Zeng Q."/>
            <person name="Gargeya S."/>
            <person name="Alvarado L."/>
            <person name="Berlin A."/>
            <person name="Chapman S.B."/>
            <person name="Chen Z."/>
            <person name="Freedman E."/>
            <person name="Gellesch M."/>
            <person name="Goldberg J."/>
            <person name="Griggs A."/>
            <person name="Gujja S."/>
            <person name="Heilman E."/>
            <person name="Heiman D."/>
            <person name="Howarth C."/>
            <person name="Mehta T."/>
            <person name="Neiman D."/>
            <person name="Pearson M."/>
            <person name="Roberts A."/>
            <person name="Saif S."/>
            <person name="Shea T."/>
            <person name="Shenoy N."/>
            <person name="Sisk P."/>
            <person name="Stolte C."/>
            <person name="Sykes S."/>
            <person name="White J."/>
            <person name="Yandava C."/>
            <person name="Burger G."/>
            <person name="Gray M.W."/>
            <person name="Holland P.W.H."/>
            <person name="King N."/>
            <person name="Lang F.B.F."/>
            <person name="Roger A.J."/>
            <person name="Ruiz-Trillo I."/>
            <person name="Haas B."/>
            <person name="Nusbaum C."/>
            <person name="Birren B."/>
        </authorList>
    </citation>
    <scope>NUCLEOTIDE SEQUENCE [LARGE SCALE GENOMIC DNA]</scope>
    <source>
        <strain evidence="6 7">JP610</strain>
    </source>
</reference>
<dbReference type="GeneID" id="25912655"/>
<dbReference type="AlphaFoldDB" id="A0A0L0FFR5"/>
<dbReference type="Pfam" id="PF00149">
    <property type="entry name" value="Metallophos"/>
    <property type="match status" value="1"/>
</dbReference>
<name>A0A0L0FFR5_9EUKA</name>
<dbReference type="PRINTS" id="PR00114">
    <property type="entry name" value="STPHPHTASE"/>
</dbReference>
<feature type="domain" description="EF-hand" evidence="5">
    <location>
        <begin position="655"/>
        <end position="690"/>
    </location>
</feature>
<dbReference type="PANTHER" id="PTHR45673">
    <property type="entry name" value="SERINE/THREONINE-PROTEIN PHOSPHATASE 2B CATALYTIC SUBUNIT 1-RELATED"/>
    <property type="match status" value="1"/>
</dbReference>
<dbReference type="Gene3D" id="1.10.238.10">
    <property type="entry name" value="EF-hand"/>
    <property type="match status" value="1"/>
</dbReference>
<dbReference type="Pfam" id="PF13499">
    <property type="entry name" value="EF-hand_7"/>
    <property type="match status" value="1"/>
</dbReference>
<feature type="compositionally biased region" description="Polar residues" evidence="4">
    <location>
        <begin position="694"/>
        <end position="728"/>
    </location>
</feature>
<dbReference type="GO" id="GO:0033192">
    <property type="term" value="F:calmodulin-dependent protein phosphatase activity"/>
    <property type="evidence" value="ECO:0007669"/>
    <property type="project" value="InterPro"/>
</dbReference>
<feature type="region of interest" description="Disordered" evidence="4">
    <location>
        <begin position="694"/>
        <end position="740"/>
    </location>
</feature>
<dbReference type="PROSITE" id="PS00018">
    <property type="entry name" value="EF_HAND_1"/>
    <property type="match status" value="2"/>
</dbReference>
<comment type="similarity">
    <text evidence="1 3">Belongs to the PPP phosphatase family.</text>
</comment>
<dbReference type="InterPro" id="IPR004843">
    <property type="entry name" value="Calcineurin-like_PHP"/>
</dbReference>
<dbReference type="InterPro" id="IPR029052">
    <property type="entry name" value="Metallo-depent_PP-like"/>
</dbReference>
<dbReference type="InterPro" id="IPR002048">
    <property type="entry name" value="EF_hand_dom"/>
</dbReference>
<evidence type="ECO:0000256" key="1">
    <source>
        <dbReference type="ARBA" id="ARBA00008294"/>
    </source>
</evidence>
<gene>
    <name evidence="6" type="ORF">SARC_12151</name>
</gene>
<evidence type="ECO:0000256" key="2">
    <source>
        <dbReference type="ARBA" id="ARBA00022837"/>
    </source>
</evidence>
<dbReference type="SMART" id="SM00156">
    <property type="entry name" value="PP2Ac"/>
    <property type="match status" value="1"/>
</dbReference>
<evidence type="ECO:0000256" key="4">
    <source>
        <dbReference type="SAM" id="MobiDB-lite"/>
    </source>
</evidence>
<dbReference type="SUPFAM" id="SSF56300">
    <property type="entry name" value="Metallo-dependent phosphatases"/>
    <property type="match status" value="1"/>
</dbReference>
<dbReference type="eggNOG" id="KOG0375">
    <property type="taxonomic scope" value="Eukaryota"/>
</dbReference>
<feature type="domain" description="EF-hand" evidence="5">
    <location>
        <begin position="617"/>
        <end position="652"/>
    </location>
</feature>
<dbReference type="SUPFAM" id="SSF47473">
    <property type="entry name" value="EF-hand"/>
    <property type="match status" value="1"/>
</dbReference>
<evidence type="ECO:0000256" key="3">
    <source>
        <dbReference type="RuleBase" id="RU004273"/>
    </source>
</evidence>
<feature type="region of interest" description="Disordered" evidence="4">
    <location>
        <begin position="559"/>
        <end position="589"/>
    </location>
</feature>
<dbReference type="InterPro" id="IPR018247">
    <property type="entry name" value="EF_Hand_1_Ca_BS"/>
</dbReference>
<dbReference type="InterPro" id="IPR011992">
    <property type="entry name" value="EF-hand-dom_pair"/>
</dbReference>
<dbReference type="PROSITE" id="PS50222">
    <property type="entry name" value="EF_HAND_2"/>
    <property type="match status" value="2"/>
</dbReference>
<evidence type="ECO:0000313" key="6">
    <source>
        <dbReference type="EMBL" id="KNC75321.1"/>
    </source>
</evidence>
<keyword evidence="7" id="KW-1185">Reference proteome</keyword>
<dbReference type="EC" id="3.1.3.16" evidence="3"/>
<feature type="region of interest" description="Disordered" evidence="4">
    <location>
        <begin position="56"/>
        <end position="78"/>
    </location>
</feature>
<keyword evidence="2" id="KW-0106">Calcium</keyword>
<dbReference type="OrthoDB" id="5593063at2759"/>
<dbReference type="SMART" id="SM00054">
    <property type="entry name" value="EFh"/>
    <property type="match status" value="2"/>
</dbReference>
<keyword evidence="3" id="KW-0378">Hydrolase</keyword>
<dbReference type="GO" id="GO:0097720">
    <property type="term" value="P:calcineurin-mediated signaling"/>
    <property type="evidence" value="ECO:0007669"/>
    <property type="project" value="InterPro"/>
</dbReference>
<dbReference type="PROSITE" id="PS00125">
    <property type="entry name" value="SER_THR_PHOSPHATASE"/>
    <property type="match status" value="1"/>
</dbReference>
<dbReference type="Gene3D" id="3.60.21.10">
    <property type="match status" value="1"/>
</dbReference>
<feature type="region of interest" description="Disordered" evidence="4">
    <location>
        <begin position="285"/>
        <end position="317"/>
    </location>
</feature>
<evidence type="ECO:0000259" key="5">
    <source>
        <dbReference type="PROSITE" id="PS50222"/>
    </source>
</evidence>
<dbReference type="EMBL" id="KQ243698">
    <property type="protein sequence ID" value="KNC75321.1"/>
    <property type="molecule type" value="Genomic_DNA"/>
</dbReference>
<comment type="catalytic activity">
    <reaction evidence="3">
        <text>O-phospho-L-threonyl-[protein] + H2O = L-threonyl-[protein] + phosphate</text>
        <dbReference type="Rhea" id="RHEA:47004"/>
        <dbReference type="Rhea" id="RHEA-COMP:11060"/>
        <dbReference type="Rhea" id="RHEA-COMP:11605"/>
        <dbReference type="ChEBI" id="CHEBI:15377"/>
        <dbReference type="ChEBI" id="CHEBI:30013"/>
        <dbReference type="ChEBI" id="CHEBI:43474"/>
        <dbReference type="ChEBI" id="CHEBI:61977"/>
        <dbReference type="EC" id="3.1.3.16"/>
    </reaction>
</comment>
<sequence length="766" mass="83830">MKGSLCILFKHKSISSRNLFSLLPVHTVTQSIIFTPQVGRPIISAILRCLSNQSLLDGPEPQPDENERYTSNAEGTPHTPEAVQIQVKANSLLPLTVAEHIISRAKDVFSTEANVVRVQAPATVVGDIHGQFGDLLRIFDIHGQVRDRPVRACGTSAAGVSGSDDAMFGSGGAAGVEDRDDDEDYSRCPQYVFLGDYVDRGYYSCEVVLYLFTLKIAYPQRIWMLRGNHETRCMTTKNFGAEGVNFRTECVAKYGLALYEKIMSCFDYLPICAVIENGIAGNEGIPSGAHGSRTGTTSIDSSGEKISGGVPGDESAPPKQWQRFFCLHGGLSPKLKTLAEIDAIPRTQEPPLKGALCDLLWADPLADSLAERLNATDYEEFLELDYLPNPPRGCSVFFAYDAIKTFLDTNQVDGIIRAHQVVQDGVAYHYKRLRDSPEDFDFPMVTTVFSASNYCGTYMNLGAVLHLSAEHGLRASQHEMVEVQDAALRKANFNKATIQDQRSEIHPGWSSLRRAVTTLATFRSMTKQSSLSSLKKSATVALRTSNQDADNAIQKIDTAPEFDGKGNGTAVKDNNKHTDNPTDTGGLMGTILTRKDNNKHTHNLRDAGRLTDIIFPEDLSQLRYVFDSIDVNGNNSLDMRELYEFVRLVRSDFSVAPNAMEDLFKRVDADEDGQIDFEEFAAFATTALRTRSDSPVDTTGITLDPVNGTTSGAEKLNPTTTQGQQSVPEKQRNPLASAPSMDVAAERSKSVSILVMGTLPKTAALG</sequence>
<dbReference type="CDD" id="cd00051">
    <property type="entry name" value="EFh"/>
    <property type="match status" value="1"/>
</dbReference>
<dbReference type="Proteomes" id="UP000054560">
    <property type="component" value="Unassembled WGS sequence"/>
</dbReference>
<dbReference type="InterPro" id="IPR006186">
    <property type="entry name" value="Ser/Thr-sp_prot-phosphatase"/>
</dbReference>
<accession>A0A0L0FFR5</accession>
<dbReference type="RefSeq" id="XP_014149223.1">
    <property type="nucleotide sequence ID" value="XM_014293748.1"/>
</dbReference>
<dbReference type="GO" id="GO:0005509">
    <property type="term" value="F:calcium ion binding"/>
    <property type="evidence" value="ECO:0007669"/>
    <property type="project" value="InterPro"/>
</dbReference>